<reference evidence="1" key="1">
    <citation type="submission" date="2014-09" db="EMBL/GenBank/DDBJ databases">
        <authorList>
            <person name="Probst J Alexander"/>
        </authorList>
    </citation>
    <scope>NUCLEOTIDE SEQUENCE</scope>
</reference>
<gene>
    <name evidence="1" type="ORF">MSIBF_A3180001</name>
</gene>
<evidence type="ECO:0000313" key="1">
    <source>
        <dbReference type="EMBL" id="CEG13066.1"/>
    </source>
</evidence>
<dbReference type="AlphaFoldDB" id="A0A098EC27"/>
<protein>
    <recommendedName>
        <fullName evidence="2">Transposase</fullName>
    </recommendedName>
</protein>
<organism evidence="1">
    <name type="scientific">groundwater metagenome</name>
    <dbReference type="NCBI Taxonomy" id="717931"/>
    <lineage>
        <taxon>unclassified sequences</taxon>
        <taxon>metagenomes</taxon>
        <taxon>ecological metagenomes</taxon>
    </lineage>
</organism>
<accession>A0A098EC27</accession>
<sequence>MKFIKSHGRNVKKIINNPTKIFLIFFEKSTKKSKGILEYLHSIDKPKNTNDFFEK</sequence>
<dbReference type="EMBL" id="CCXY01000244">
    <property type="protein sequence ID" value="CEG13066.1"/>
    <property type="molecule type" value="Genomic_DNA"/>
</dbReference>
<proteinExistence type="predicted"/>
<evidence type="ECO:0008006" key="2">
    <source>
        <dbReference type="Google" id="ProtNLM"/>
    </source>
</evidence>
<name>A0A098EC27_9ZZZZ</name>